<keyword evidence="3" id="KW-1185">Reference proteome</keyword>
<feature type="chain" id="PRO_5045049912" evidence="1">
    <location>
        <begin position="23"/>
        <end position="142"/>
    </location>
</feature>
<reference evidence="2 3" key="1">
    <citation type="submission" date="2021-06" db="EMBL/GenBank/DDBJ databases">
        <title>Bacterium isolated from marine sediment.</title>
        <authorList>
            <person name="Zhu K.-L."/>
            <person name="Du Z.-J."/>
            <person name="Liang Q.-Y."/>
        </authorList>
    </citation>
    <scope>NUCLEOTIDE SEQUENCE [LARGE SCALE GENOMIC DNA]</scope>
    <source>
        <strain evidence="2 3">A346</strain>
    </source>
</reference>
<evidence type="ECO:0000313" key="3">
    <source>
        <dbReference type="Proteomes" id="UP000755551"/>
    </source>
</evidence>
<evidence type="ECO:0000256" key="1">
    <source>
        <dbReference type="SAM" id="SignalP"/>
    </source>
</evidence>
<sequence>MKKTLLVSLSLCSALLAGGTQAGEIDKALVVVNSGSLQTQGMAMVLANAMQAKGTAVEVLLCDKGGDLALKSTQNPTLKPRDVTPEQLMGKLQQGGAKVNVCALYLPNSEHRQQDLREGVGVATPPAIAEQMIDDDTQVFSF</sequence>
<proteinExistence type="predicted"/>
<comment type="caution">
    <text evidence="2">The sequence shown here is derived from an EMBL/GenBank/DDBJ whole genome shotgun (WGS) entry which is preliminary data.</text>
</comment>
<name>A0ABS6MD06_9GAMM</name>
<evidence type="ECO:0000313" key="2">
    <source>
        <dbReference type="EMBL" id="MBV0933617.1"/>
    </source>
</evidence>
<accession>A0ABS6MD06</accession>
<dbReference type="RefSeq" id="WP_217335037.1">
    <property type="nucleotide sequence ID" value="NZ_JAHQZT010000010.1"/>
</dbReference>
<organism evidence="2 3">
    <name type="scientific">Marinobacterium weihaiense</name>
    <dbReference type="NCBI Taxonomy" id="2851016"/>
    <lineage>
        <taxon>Bacteria</taxon>
        <taxon>Pseudomonadati</taxon>
        <taxon>Pseudomonadota</taxon>
        <taxon>Gammaproteobacteria</taxon>
        <taxon>Oceanospirillales</taxon>
        <taxon>Oceanospirillaceae</taxon>
        <taxon>Marinobacterium</taxon>
    </lineage>
</organism>
<gene>
    <name evidence="2" type="ORF">KTN04_09735</name>
</gene>
<dbReference type="Proteomes" id="UP000755551">
    <property type="component" value="Unassembled WGS sequence"/>
</dbReference>
<keyword evidence="1" id="KW-0732">Signal</keyword>
<dbReference type="EMBL" id="JAHQZT010000010">
    <property type="protein sequence ID" value="MBV0933617.1"/>
    <property type="molecule type" value="Genomic_DNA"/>
</dbReference>
<protein>
    <submittedName>
        <fullName evidence="2">DsrE family protein</fullName>
    </submittedName>
</protein>
<feature type="signal peptide" evidence="1">
    <location>
        <begin position="1"/>
        <end position="22"/>
    </location>
</feature>